<name>A0A090IL37_9GAMM</name>
<evidence type="ECO:0000256" key="1">
    <source>
        <dbReference type="ARBA" id="ARBA00004651"/>
    </source>
</evidence>
<feature type="transmembrane region" description="Helical" evidence="6">
    <location>
        <begin position="12"/>
        <end position="37"/>
    </location>
</feature>
<keyword evidence="2" id="KW-1003">Cell membrane</keyword>
<organism evidence="8 9">
    <name type="scientific">Aliivibrio wodanis</name>
    <dbReference type="NCBI Taxonomy" id="80852"/>
    <lineage>
        <taxon>Bacteria</taxon>
        <taxon>Pseudomonadati</taxon>
        <taxon>Pseudomonadota</taxon>
        <taxon>Gammaproteobacteria</taxon>
        <taxon>Vibrionales</taxon>
        <taxon>Vibrionaceae</taxon>
        <taxon>Aliivibrio</taxon>
    </lineage>
</organism>
<proteinExistence type="predicted"/>
<sequence>MSNSNEFEYVGFWSRVGASLLDTVIMMVIIIPLMFWFYGDSYLSSSDSILGLTDILLNYLFPFVAILIFWKYKSATPGKMAIKAIIVDADTGEKPTTKQYIIRYLGYFVSSIPLFIGIMWVGWDSRKQGWHDKMANTVVIRPQDHGVEQVQFNS</sequence>
<dbReference type="Proteomes" id="UP000032427">
    <property type="component" value="Chromosome 1"/>
</dbReference>
<keyword evidence="5 6" id="KW-0472">Membrane</keyword>
<keyword evidence="3 6" id="KW-0812">Transmembrane</keyword>
<evidence type="ECO:0000313" key="9">
    <source>
        <dbReference type="Proteomes" id="UP000032427"/>
    </source>
</evidence>
<gene>
    <name evidence="8" type="ORF">AWOD_I_1374</name>
</gene>
<feature type="transmembrane region" description="Helical" evidence="6">
    <location>
        <begin position="49"/>
        <end position="70"/>
    </location>
</feature>
<accession>A0A090IL37</accession>
<dbReference type="KEGG" id="awd:AWOD_I_1374"/>
<evidence type="ECO:0000256" key="2">
    <source>
        <dbReference type="ARBA" id="ARBA00022475"/>
    </source>
</evidence>
<dbReference type="AlphaFoldDB" id="A0A090IL37"/>
<dbReference type="STRING" id="80852.AWOD_I_1374"/>
<evidence type="ECO:0000256" key="6">
    <source>
        <dbReference type="SAM" id="Phobius"/>
    </source>
</evidence>
<evidence type="ECO:0000256" key="5">
    <source>
        <dbReference type="ARBA" id="ARBA00023136"/>
    </source>
</evidence>
<dbReference type="OrthoDB" id="9793824at2"/>
<feature type="transmembrane region" description="Helical" evidence="6">
    <location>
        <begin position="104"/>
        <end position="123"/>
    </location>
</feature>
<protein>
    <submittedName>
        <fullName evidence="8">Putative membrane protein</fullName>
    </submittedName>
</protein>
<evidence type="ECO:0000313" key="8">
    <source>
        <dbReference type="EMBL" id="CED71451.1"/>
    </source>
</evidence>
<dbReference type="Pfam" id="PF06271">
    <property type="entry name" value="RDD"/>
    <property type="match status" value="1"/>
</dbReference>
<keyword evidence="4 6" id="KW-1133">Transmembrane helix</keyword>
<dbReference type="GeneID" id="28540932"/>
<evidence type="ECO:0000259" key="7">
    <source>
        <dbReference type="Pfam" id="PF06271"/>
    </source>
</evidence>
<dbReference type="InterPro" id="IPR010432">
    <property type="entry name" value="RDD"/>
</dbReference>
<dbReference type="PANTHER" id="PTHR36115:SF4">
    <property type="entry name" value="MEMBRANE PROTEIN"/>
    <property type="match status" value="1"/>
</dbReference>
<dbReference type="PATRIC" id="fig|80852.17.peg.1412"/>
<dbReference type="EMBL" id="LN554846">
    <property type="protein sequence ID" value="CED71451.1"/>
    <property type="molecule type" value="Genomic_DNA"/>
</dbReference>
<feature type="domain" description="RDD" evidence="7">
    <location>
        <begin position="9"/>
        <end position="136"/>
    </location>
</feature>
<dbReference type="GO" id="GO:0005886">
    <property type="term" value="C:plasma membrane"/>
    <property type="evidence" value="ECO:0007669"/>
    <property type="project" value="UniProtKB-SubCell"/>
</dbReference>
<dbReference type="InterPro" id="IPR051791">
    <property type="entry name" value="Pra-immunoreactive"/>
</dbReference>
<comment type="subcellular location">
    <subcellularLocation>
        <location evidence="1">Cell membrane</location>
        <topology evidence="1">Multi-pass membrane protein</topology>
    </subcellularLocation>
</comment>
<evidence type="ECO:0000256" key="3">
    <source>
        <dbReference type="ARBA" id="ARBA00022692"/>
    </source>
</evidence>
<keyword evidence="9" id="KW-1185">Reference proteome</keyword>
<reference evidence="9" key="1">
    <citation type="submission" date="2014-09" db="EMBL/GenBank/DDBJ databases">
        <authorList>
            <person name="Hjerde E."/>
        </authorList>
    </citation>
    <scope>NUCLEOTIDE SEQUENCE [LARGE SCALE GENOMIC DNA]</scope>
    <source>
        <strain evidence="9">06/09/139</strain>
    </source>
</reference>
<dbReference type="PANTHER" id="PTHR36115">
    <property type="entry name" value="PROLINE-RICH ANTIGEN HOMOLOG-RELATED"/>
    <property type="match status" value="1"/>
</dbReference>
<evidence type="ECO:0000256" key="4">
    <source>
        <dbReference type="ARBA" id="ARBA00022989"/>
    </source>
</evidence>
<dbReference type="HOGENOM" id="CLU_053152_3_2_6"/>